<keyword evidence="3" id="KW-0597">Phosphoprotein</keyword>
<dbReference type="Proteomes" id="UP000195062">
    <property type="component" value="Unassembled WGS sequence"/>
</dbReference>
<protein>
    <recommendedName>
        <fullName evidence="2">histidine kinase</fullName>
        <ecNumber evidence="2">2.7.13.3</ecNumber>
    </recommendedName>
</protein>
<evidence type="ECO:0000256" key="4">
    <source>
        <dbReference type="ARBA" id="ARBA00022679"/>
    </source>
</evidence>
<keyword evidence="8" id="KW-0902">Two-component regulatory system</keyword>
<evidence type="ECO:0000259" key="11">
    <source>
        <dbReference type="Pfam" id="PF02518"/>
    </source>
</evidence>
<reference evidence="13 14" key="1">
    <citation type="submission" date="2016-08" db="EMBL/GenBank/DDBJ databases">
        <title>Genome sequence of Clavibacter michiganensis subsp. michiganensis strain CASJ007.</title>
        <authorList>
            <person name="Thapa S.P."/>
            <person name="Coaker G."/>
        </authorList>
    </citation>
    <scope>NUCLEOTIDE SEQUENCE [LARGE SCALE GENOMIC DNA]</scope>
    <source>
        <strain evidence="13">CASJ007</strain>
    </source>
</reference>
<dbReference type="InterPro" id="IPR011712">
    <property type="entry name" value="Sig_transdc_His_kin_sub3_dim/P"/>
</dbReference>
<dbReference type="InterPro" id="IPR036890">
    <property type="entry name" value="HATPase_C_sf"/>
</dbReference>
<keyword evidence="10" id="KW-1133">Transmembrane helix</keyword>
<dbReference type="GO" id="GO:0016020">
    <property type="term" value="C:membrane"/>
    <property type="evidence" value="ECO:0007669"/>
    <property type="project" value="InterPro"/>
</dbReference>
<feature type="domain" description="Signal transduction histidine kinase subgroup 3 dimerisation and phosphoacceptor" evidence="12">
    <location>
        <begin position="469"/>
        <end position="533"/>
    </location>
</feature>
<dbReference type="Gene3D" id="3.30.565.10">
    <property type="entry name" value="Histidine kinase-like ATPase, C-terminal domain"/>
    <property type="match status" value="1"/>
</dbReference>
<dbReference type="InterPro" id="IPR050482">
    <property type="entry name" value="Sensor_HK_TwoCompSys"/>
</dbReference>
<keyword evidence="4" id="KW-0808">Transferase</keyword>
<feature type="region of interest" description="Disordered" evidence="9">
    <location>
        <begin position="256"/>
        <end position="375"/>
    </location>
</feature>
<keyword evidence="7" id="KW-0067">ATP-binding</keyword>
<organism evidence="13 14">
    <name type="scientific">Clavibacter michiganensis subsp. michiganensis</name>
    <dbReference type="NCBI Taxonomy" id="33013"/>
    <lineage>
        <taxon>Bacteria</taxon>
        <taxon>Bacillati</taxon>
        <taxon>Actinomycetota</taxon>
        <taxon>Actinomycetes</taxon>
        <taxon>Micrococcales</taxon>
        <taxon>Microbacteriaceae</taxon>
        <taxon>Clavibacter</taxon>
    </lineage>
</organism>
<evidence type="ECO:0000313" key="14">
    <source>
        <dbReference type="Proteomes" id="UP000195062"/>
    </source>
</evidence>
<evidence type="ECO:0000259" key="12">
    <source>
        <dbReference type="Pfam" id="PF07730"/>
    </source>
</evidence>
<comment type="catalytic activity">
    <reaction evidence="1">
        <text>ATP + protein L-histidine = ADP + protein N-phospho-L-histidine.</text>
        <dbReference type="EC" id="2.7.13.3"/>
    </reaction>
</comment>
<evidence type="ECO:0000256" key="8">
    <source>
        <dbReference type="ARBA" id="ARBA00023012"/>
    </source>
</evidence>
<keyword evidence="10" id="KW-0812">Transmembrane</keyword>
<evidence type="ECO:0000256" key="3">
    <source>
        <dbReference type="ARBA" id="ARBA00022553"/>
    </source>
</evidence>
<feature type="transmembrane region" description="Helical" evidence="10">
    <location>
        <begin position="146"/>
        <end position="170"/>
    </location>
</feature>
<dbReference type="GO" id="GO:0000155">
    <property type="term" value="F:phosphorelay sensor kinase activity"/>
    <property type="evidence" value="ECO:0007669"/>
    <property type="project" value="InterPro"/>
</dbReference>
<comment type="caution">
    <text evidence="13">The sequence shown here is derived from an EMBL/GenBank/DDBJ whole genome shotgun (WGS) entry which is preliminary data.</text>
</comment>
<feature type="compositionally biased region" description="Basic residues" evidence="9">
    <location>
        <begin position="268"/>
        <end position="278"/>
    </location>
</feature>
<name>A0A251XGK3_CLAMM</name>
<dbReference type="EC" id="2.7.13.3" evidence="2"/>
<dbReference type="Pfam" id="PF02518">
    <property type="entry name" value="HATPase_c"/>
    <property type="match status" value="1"/>
</dbReference>
<keyword evidence="14" id="KW-1185">Reference proteome</keyword>
<evidence type="ECO:0000256" key="5">
    <source>
        <dbReference type="ARBA" id="ARBA00022741"/>
    </source>
</evidence>
<feature type="compositionally biased region" description="Basic and acidic residues" evidence="9">
    <location>
        <begin position="678"/>
        <end position="702"/>
    </location>
</feature>
<evidence type="ECO:0000313" key="13">
    <source>
        <dbReference type="EMBL" id="OUE01414.1"/>
    </source>
</evidence>
<feature type="compositionally biased region" description="Basic and acidic residues" evidence="9">
    <location>
        <begin position="311"/>
        <end position="320"/>
    </location>
</feature>
<dbReference type="AlphaFoldDB" id="A0A251XGK3"/>
<dbReference type="Pfam" id="PF07730">
    <property type="entry name" value="HisKA_3"/>
    <property type="match status" value="1"/>
</dbReference>
<feature type="transmembrane region" description="Helical" evidence="10">
    <location>
        <begin position="412"/>
        <end position="435"/>
    </location>
</feature>
<dbReference type="PANTHER" id="PTHR24421:SF10">
    <property type="entry name" value="NITRATE_NITRITE SENSOR PROTEIN NARQ"/>
    <property type="match status" value="1"/>
</dbReference>
<evidence type="ECO:0000256" key="6">
    <source>
        <dbReference type="ARBA" id="ARBA00022777"/>
    </source>
</evidence>
<dbReference type="GO" id="GO:0046983">
    <property type="term" value="F:protein dimerization activity"/>
    <property type="evidence" value="ECO:0007669"/>
    <property type="project" value="InterPro"/>
</dbReference>
<evidence type="ECO:0000256" key="9">
    <source>
        <dbReference type="SAM" id="MobiDB-lite"/>
    </source>
</evidence>
<dbReference type="SUPFAM" id="SSF55874">
    <property type="entry name" value="ATPase domain of HSP90 chaperone/DNA topoisomerase II/histidine kinase"/>
    <property type="match status" value="1"/>
</dbReference>
<evidence type="ECO:0000256" key="1">
    <source>
        <dbReference type="ARBA" id="ARBA00000085"/>
    </source>
</evidence>
<feature type="transmembrane region" description="Helical" evidence="10">
    <location>
        <begin position="54"/>
        <end position="78"/>
    </location>
</feature>
<dbReference type="PANTHER" id="PTHR24421">
    <property type="entry name" value="NITRATE/NITRITE SENSOR PROTEIN NARX-RELATED"/>
    <property type="match status" value="1"/>
</dbReference>
<sequence length="702" mass="75422">MRSEWIKLRTLRSTVWCFALVFLLLAGFSALFTPFVVDQLRTQLSLPGVPATDLLLQVGLSGVTLSMLVAGVLGVLVISGEYSTGMIRSSFSAAPRRLGVIAAKAIVYTVVTFVITAIAVAAALLIARGYFASAGAEVDVLDGDFLLAALGGVLFVVLIGLMGFGFGLLLRNGAAGIGALVGLVLVVPIVGQLLGGVLDWVADLAPYFPLSAGNRLYSMATGAPGELEFWQALLVMVGWVAVILVPAMILARKRTPDRRGTEGAVGRGGHRRARRRPPAHPAGRLPRLDGPAPANGRRGHRHRVHAAVGERGPRRREQIPRSRRRRGAGSAQRPDGRRPHAPPKPARDGPRRLGGGGRRGCPRVRRLRRRRRPARALRAGRLRVRPARVDRVRRRRRPHRGRRAVDGGRGPMALSIATILLINLILPLIATLIGINVGGRKRYVEALRDLAVQLARERDQQARLATAAERTRIAREIHDIVAHGITVMVTLADGAAASAVARPELARDAMREVAETGRTSLSEMRRMLGVLAEEPGAGDAVPPSLRAPQPGHADLAALVDSFRSTGLPVRFTSTGTPPDDPGRQLAVFRVVQESLTNVLRYAPNADRVEVKLDHRPEEIIVEVTDDDLTGPVVPPVPGSGRGLVGVAERMAVYGGTATAGRREAGGWRVLATMPSGLHDVRPGDARRTADPIDRTTRAQEDR</sequence>
<evidence type="ECO:0000256" key="10">
    <source>
        <dbReference type="SAM" id="Phobius"/>
    </source>
</evidence>
<proteinExistence type="predicted"/>
<feature type="compositionally biased region" description="Basic residues" evidence="9">
    <location>
        <begin position="360"/>
        <end position="375"/>
    </location>
</feature>
<gene>
    <name evidence="13" type="primary">narX_2</name>
    <name evidence="13" type="ORF">CMMCAS07_13985</name>
</gene>
<dbReference type="GO" id="GO:0005524">
    <property type="term" value="F:ATP binding"/>
    <property type="evidence" value="ECO:0007669"/>
    <property type="project" value="UniProtKB-KW"/>
</dbReference>
<feature type="domain" description="Histidine kinase/HSP90-like ATPase" evidence="11">
    <location>
        <begin position="584"/>
        <end position="674"/>
    </location>
</feature>
<feature type="transmembrane region" description="Helical" evidence="10">
    <location>
        <begin position="177"/>
        <end position="198"/>
    </location>
</feature>
<evidence type="ECO:0000256" key="2">
    <source>
        <dbReference type="ARBA" id="ARBA00012438"/>
    </source>
</evidence>
<feature type="transmembrane region" description="Helical" evidence="10">
    <location>
        <begin position="98"/>
        <end position="126"/>
    </location>
</feature>
<keyword evidence="6" id="KW-0418">Kinase</keyword>
<dbReference type="Gene3D" id="1.20.5.1930">
    <property type="match status" value="1"/>
</dbReference>
<feature type="transmembrane region" description="Helical" evidence="10">
    <location>
        <begin position="229"/>
        <end position="251"/>
    </location>
</feature>
<keyword evidence="5" id="KW-0547">Nucleotide-binding</keyword>
<dbReference type="CDD" id="cd16917">
    <property type="entry name" value="HATPase_UhpB-NarQ-NarX-like"/>
    <property type="match status" value="1"/>
</dbReference>
<keyword evidence="10" id="KW-0472">Membrane</keyword>
<dbReference type="InterPro" id="IPR003594">
    <property type="entry name" value="HATPase_dom"/>
</dbReference>
<dbReference type="EMBL" id="MDHH01000003">
    <property type="protein sequence ID" value="OUE01414.1"/>
    <property type="molecule type" value="Genomic_DNA"/>
</dbReference>
<accession>A0A251XGK3</accession>
<feature type="region of interest" description="Disordered" evidence="9">
    <location>
        <begin position="676"/>
        <end position="702"/>
    </location>
</feature>
<evidence type="ECO:0000256" key="7">
    <source>
        <dbReference type="ARBA" id="ARBA00022840"/>
    </source>
</evidence>